<dbReference type="EMBL" id="BARS01018844">
    <property type="protein sequence ID" value="GAF86028.1"/>
    <property type="molecule type" value="Genomic_DNA"/>
</dbReference>
<gene>
    <name evidence="1" type="ORF">S01H1_30609</name>
</gene>
<proteinExistence type="predicted"/>
<feature type="non-terminal residue" evidence="1">
    <location>
        <position position="1"/>
    </location>
</feature>
<name>X0SXV7_9ZZZZ</name>
<comment type="caution">
    <text evidence="1">The sequence shown here is derived from an EMBL/GenBank/DDBJ whole genome shotgun (WGS) entry which is preliminary data.</text>
</comment>
<reference evidence="1" key="1">
    <citation type="journal article" date="2014" name="Front. Microbiol.">
        <title>High frequency of phylogenetically diverse reductive dehalogenase-homologous genes in deep subseafloor sedimentary metagenomes.</title>
        <authorList>
            <person name="Kawai M."/>
            <person name="Futagami T."/>
            <person name="Toyoda A."/>
            <person name="Takaki Y."/>
            <person name="Nishi S."/>
            <person name="Hori S."/>
            <person name="Arai W."/>
            <person name="Tsubouchi T."/>
            <person name="Morono Y."/>
            <person name="Uchiyama I."/>
            <person name="Ito T."/>
            <person name="Fujiyama A."/>
            <person name="Inagaki F."/>
            <person name="Takami H."/>
        </authorList>
    </citation>
    <scope>NUCLEOTIDE SEQUENCE</scope>
    <source>
        <strain evidence="1">Expedition CK06-06</strain>
    </source>
</reference>
<organism evidence="1">
    <name type="scientific">marine sediment metagenome</name>
    <dbReference type="NCBI Taxonomy" id="412755"/>
    <lineage>
        <taxon>unclassified sequences</taxon>
        <taxon>metagenomes</taxon>
        <taxon>ecological metagenomes</taxon>
    </lineage>
</organism>
<dbReference type="AlphaFoldDB" id="X0SXV7"/>
<protein>
    <submittedName>
        <fullName evidence="1">Uncharacterized protein</fullName>
    </submittedName>
</protein>
<sequence>VIMRDCILKVAKPLVPFNVDTECGPSWGELS</sequence>
<evidence type="ECO:0000313" key="1">
    <source>
        <dbReference type="EMBL" id="GAF86028.1"/>
    </source>
</evidence>
<accession>X0SXV7</accession>